<evidence type="ECO:0000313" key="2">
    <source>
        <dbReference type="EMBL" id="GAA5200945.1"/>
    </source>
</evidence>
<evidence type="ECO:0000313" key="3">
    <source>
        <dbReference type="Proteomes" id="UP001500200"/>
    </source>
</evidence>
<sequence length="60" mass="6965">MQDLQGRSVVREHDMPDKAPHQHETKKSIKSIKEKRAVKRAKHESDAAVDPVAHLRMRKK</sequence>
<keyword evidence="3" id="KW-1185">Reference proteome</keyword>
<gene>
    <name evidence="2" type="ORF">GCM10023346_44200</name>
</gene>
<feature type="region of interest" description="Disordered" evidence="1">
    <location>
        <begin position="1"/>
        <end position="60"/>
    </location>
</feature>
<evidence type="ECO:0000256" key="1">
    <source>
        <dbReference type="SAM" id="MobiDB-lite"/>
    </source>
</evidence>
<comment type="caution">
    <text evidence="2">The sequence shown here is derived from an EMBL/GenBank/DDBJ whole genome shotgun (WGS) entry which is preliminary data.</text>
</comment>
<name>A0ABP9SQR2_9MICC</name>
<accession>A0ABP9SQR2</accession>
<reference evidence="3" key="1">
    <citation type="journal article" date="2019" name="Int. J. Syst. Evol. Microbiol.">
        <title>The Global Catalogue of Microorganisms (GCM) 10K type strain sequencing project: providing services to taxonomists for standard genome sequencing and annotation.</title>
        <authorList>
            <consortium name="The Broad Institute Genomics Platform"/>
            <consortium name="The Broad Institute Genome Sequencing Center for Infectious Disease"/>
            <person name="Wu L."/>
            <person name="Ma J."/>
        </authorList>
    </citation>
    <scope>NUCLEOTIDE SEQUENCE [LARGE SCALE GENOMIC DNA]</scope>
    <source>
        <strain evidence="3">JCM 18514</strain>
    </source>
</reference>
<organism evidence="2 3">
    <name type="scientific">Arthrobacter gyeryongensis</name>
    <dbReference type="NCBI Taxonomy" id="1650592"/>
    <lineage>
        <taxon>Bacteria</taxon>
        <taxon>Bacillati</taxon>
        <taxon>Actinomycetota</taxon>
        <taxon>Actinomycetes</taxon>
        <taxon>Micrococcales</taxon>
        <taxon>Micrococcaceae</taxon>
        <taxon>Arthrobacter</taxon>
    </lineage>
</organism>
<dbReference type="Proteomes" id="UP001500200">
    <property type="component" value="Unassembled WGS sequence"/>
</dbReference>
<protein>
    <submittedName>
        <fullName evidence="2">Uncharacterized protein</fullName>
    </submittedName>
</protein>
<dbReference type="EMBL" id="BAABKK010000034">
    <property type="protein sequence ID" value="GAA5200945.1"/>
    <property type="molecule type" value="Genomic_DNA"/>
</dbReference>
<feature type="compositionally biased region" description="Basic and acidic residues" evidence="1">
    <location>
        <begin position="9"/>
        <end position="35"/>
    </location>
</feature>
<proteinExistence type="predicted"/>